<evidence type="ECO:0000256" key="1">
    <source>
        <dbReference type="ARBA" id="ARBA00004123"/>
    </source>
</evidence>
<comment type="subcellular location">
    <subcellularLocation>
        <location evidence="1">Nucleus</location>
    </subcellularLocation>
</comment>
<dbReference type="EMBL" id="MCBR01018750">
    <property type="protein sequence ID" value="RKF57739.1"/>
    <property type="molecule type" value="Genomic_DNA"/>
</dbReference>
<dbReference type="AlphaFoldDB" id="A0A420HK15"/>
<comment type="similarity">
    <text evidence="2">Belongs to the REXO1/REXO3 family.</text>
</comment>
<comment type="caution">
    <text evidence="9">The sequence shown here is derived from an EMBL/GenBank/DDBJ whole genome shotgun (WGS) entry which is preliminary data.</text>
</comment>
<evidence type="ECO:0000256" key="5">
    <source>
        <dbReference type="ARBA" id="ARBA00022839"/>
    </source>
</evidence>
<dbReference type="SUPFAM" id="SSF53098">
    <property type="entry name" value="Ribonuclease H-like"/>
    <property type="match status" value="1"/>
</dbReference>
<protein>
    <submittedName>
        <fullName evidence="9">Putative exonuclease</fullName>
    </submittedName>
</protein>
<keyword evidence="5 9" id="KW-0269">Exonuclease</keyword>
<keyword evidence="3" id="KW-0540">Nuclease</keyword>
<accession>A0A420HK15</accession>
<reference evidence="9 10" key="1">
    <citation type="journal article" date="2018" name="BMC Genomics">
        <title>Comparative genome analyses reveal sequence features reflecting distinct modes of host-adaptation between dicot and monocot powdery mildew.</title>
        <authorList>
            <person name="Wu Y."/>
            <person name="Ma X."/>
            <person name="Pan Z."/>
            <person name="Kale S.D."/>
            <person name="Song Y."/>
            <person name="King H."/>
            <person name="Zhang Q."/>
            <person name="Presley C."/>
            <person name="Deng X."/>
            <person name="Wei C.I."/>
            <person name="Xiao S."/>
        </authorList>
    </citation>
    <scope>NUCLEOTIDE SEQUENCE [LARGE SCALE GENOMIC DNA]</scope>
    <source>
        <strain evidence="9">UCSC1</strain>
    </source>
</reference>
<dbReference type="SMART" id="SM00479">
    <property type="entry name" value="EXOIII"/>
    <property type="match status" value="1"/>
</dbReference>
<dbReference type="GO" id="GO:0004527">
    <property type="term" value="F:exonuclease activity"/>
    <property type="evidence" value="ECO:0007669"/>
    <property type="project" value="UniProtKB-KW"/>
</dbReference>
<dbReference type="GO" id="GO:0005634">
    <property type="term" value="C:nucleus"/>
    <property type="evidence" value="ECO:0007669"/>
    <property type="project" value="UniProtKB-SubCell"/>
</dbReference>
<sequence>MDESIDDTSRSPSVSLTKKRKFESDHQSSPRKLNNIKSSSDQDDRDTATEKIHSISDKESSTDVDHLKSSHQEKNTKRLKKIPKSDSDNYPSITFSNDCRLQSQIKISDLQSLILYILADGSSPKFVSIRNRPQIRKVVVLMIPGLELSMFKTSDAPEKEPAYSSPDFFYPKKLITDKLPDNIKLFAEMFEYVWPVKTPGDDKYMKMHSPLHAMLTAPIPKSIEEIRESKTKKGPKTAKEPHGWKNKPALITEFCHTPEELLDNDYVLHPAMYDNDEEKEKLQEQRLMAKTSKEFGWVDTLVADFENSLLHGLSKLSESTIIDWEVLAMDCEMCLTGESESSLTRISIVAWDNSVVLDELVKPENPITNYLTQYSGITKKMLENVTTTLVDIQEKLVKLLHPRTILIGHSLNSDLTALKITHPFIIDTALLYPHPRGPPLKSSLKLLAQRYLGREIQKGHGSTGPGAGHDSIEDAKTCLDLVKQKCEKGKEWGTYGSYGENIFKRVARTGVQYKCQEKPGSLPKTGKSSAAVDWGNPGKGPGAAANFSISCKSDEEVMEGIIRAIHGDIDGKEIPGGGVDFIWGRLRELEATKGWWNKNQQNSSDISQTVDNSPGGVHVKIGIEATSVKSVPESTIPLSSTSHDCSKIMSKVTADLTNRIYKIYSSLPPCTAFVIYSGSGSPIEMSRLQSMQSTFKREYKTKKWDQLSVKWTDVEEQALRKAHLRARNGVGFLGIK</sequence>
<dbReference type="PANTHER" id="PTHR12801">
    <property type="entry name" value="RNA EXONUCLEASE REXO1 / RECO3 FAMILY MEMBER-RELATED"/>
    <property type="match status" value="1"/>
</dbReference>
<feature type="compositionally biased region" description="Polar residues" evidence="7">
    <location>
        <begin position="30"/>
        <end position="39"/>
    </location>
</feature>
<dbReference type="InterPro" id="IPR047021">
    <property type="entry name" value="REXO1/3/4-like"/>
</dbReference>
<proteinExistence type="inferred from homology"/>
<keyword evidence="4" id="KW-0378">Hydrolase</keyword>
<feature type="compositionally biased region" description="Basic and acidic residues" evidence="7">
    <location>
        <begin position="40"/>
        <end position="76"/>
    </location>
</feature>
<dbReference type="InterPro" id="IPR013520">
    <property type="entry name" value="Ribonucl_H"/>
</dbReference>
<dbReference type="OrthoDB" id="206335at2759"/>
<dbReference type="Gene3D" id="3.30.420.10">
    <property type="entry name" value="Ribonuclease H-like superfamily/Ribonuclease H"/>
    <property type="match status" value="1"/>
</dbReference>
<organism evidence="9 10">
    <name type="scientific">Golovinomyces cichoracearum</name>
    <dbReference type="NCBI Taxonomy" id="62708"/>
    <lineage>
        <taxon>Eukaryota</taxon>
        <taxon>Fungi</taxon>
        <taxon>Dikarya</taxon>
        <taxon>Ascomycota</taxon>
        <taxon>Pezizomycotina</taxon>
        <taxon>Leotiomycetes</taxon>
        <taxon>Erysiphales</taxon>
        <taxon>Erysiphaceae</taxon>
        <taxon>Golovinomyces</taxon>
    </lineage>
</organism>
<evidence type="ECO:0000313" key="9">
    <source>
        <dbReference type="EMBL" id="RKF57739.1"/>
    </source>
</evidence>
<evidence type="ECO:0000313" key="10">
    <source>
        <dbReference type="Proteomes" id="UP000285405"/>
    </source>
</evidence>
<dbReference type="GO" id="GO:0003676">
    <property type="term" value="F:nucleic acid binding"/>
    <property type="evidence" value="ECO:0007669"/>
    <property type="project" value="InterPro"/>
</dbReference>
<gene>
    <name evidence="9" type="ORF">GcC1_187002</name>
</gene>
<evidence type="ECO:0000256" key="2">
    <source>
        <dbReference type="ARBA" id="ARBA00006357"/>
    </source>
</evidence>
<dbReference type="PANTHER" id="PTHR12801:SF115">
    <property type="entry name" value="FI18136P1-RELATED"/>
    <property type="match status" value="1"/>
</dbReference>
<feature type="region of interest" description="Disordered" evidence="7">
    <location>
        <begin position="1"/>
        <end position="87"/>
    </location>
</feature>
<dbReference type="CDD" id="cd06145">
    <property type="entry name" value="REX1_like"/>
    <property type="match status" value="1"/>
</dbReference>
<dbReference type="InterPro" id="IPR034922">
    <property type="entry name" value="REX1-like_exo"/>
</dbReference>
<feature type="domain" description="Exonuclease" evidence="8">
    <location>
        <begin position="325"/>
        <end position="491"/>
    </location>
</feature>
<evidence type="ECO:0000256" key="3">
    <source>
        <dbReference type="ARBA" id="ARBA00022722"/>
    </source>
</evidence>
<evidence type="ECO:0000256" key="6">
    <source>
        <dbReference type="ARBA" id="ARBA00023242"/>
    </source>
</evidence>
<dbReference type="InterPro" id="IPR012337">
    <property type="entry name" value="RNaseH-like_sf"/>
</dbReference>
<name>A0A420HK15_9PEZI</name>
<keyword evidence="6" id="KW-0539">Nucleus</keyword>
<evidence type="ECO:0000256" key="7">
    <source>
        <dbReference type="SAM" id="MobiDB-lite"/>
    </source>
</evidence>
<evidence type="ECO:0000259" key="8">
    <source>
        <dbReference type="SMART" id="SM00479"/>
    </source>
</evidence>
<evidence type="ECO:0000256" key="4">
    <source>
        <dbReference type="ARBA" id="ARBA00022801"/>
    </source>
</evidence>
<dbReference type="InterPro" id="IPR036397">
    <property type="entry name" value="RNaseH_sf"/>
</dbReference>
<dbReference type="Proteomes" id="UP000285405">
    <property type="component" value="Unassembled WGS sequence"/>
</dbReference>
<dbReference type="Pfam" id="PF00929">
    <property type="entry name" value="RNase_T"/>
    <property type="match status" value="1"/>
</dbReference>
<dbReference type="FunFam" id="3.30.420.10:FF:000019">
    <property type="entry name" value="RNA exonuclease NEF-sp"/>
    <property type="match status" value="1"/>
</dbReference>